<comment type="caution">
    <text evidence="2">The sequence shown here is derived from an EMBL/GenBank/DDBJ whole genome shotgun (WGS) entry which is preliminary data.</text>
</comment>
<organism evidence="2 3">
    <name type="scientific">Streptomyces daliensis</name>
    <dbReference type="NCBI Taxonomy" id="299421"/>
    <lineage>
        <taxon>Bacteria</taxon>
        <taxon>Bacillati</taxon>
        <taxon>Actinomycetota</taxon>
        <taxon>Actinomycetes</taxon>
        <taxon>Kitasatosporales</taxon>
        <taxon>Streptomycetaceae</taxon>
        <taxon>Streptomyces</taxon>
    </lineage>
</organism>
<evidence type="ECO:0000313" key="3">
    <source>
        <dbReference type="Proteomes" id="UP000675554"/>
    </source>
</evidence>
<feature type="region of interest" description="Disordered" evidence="1">
    <location>
        <begin position="219"/>
        <end position="239"/>
    </location>
</feature>
<proteinExistence type="predicted"/>
<evidence type="ECO:0000256" key="1">
    <source>
        <dbReference type="SAM" id="MobiDB-lite"/>
    </source>
</evidence>
<feature type="region of interest" description="Disordered" evidence="1">
    <location>
        <begin position="1"/>
        <end position="33"/>
    </location>
</feature>
<feature type="compositionally biased region" description="Low complexity" evidence="1">
    <location>
        <begin position="1"/>
        <end position="29"/>
    </location>
</feature>
<protein>
    <submittedName>
        <fullName evidence="2">PmoA family protein</fullName>
    </submittedName>
</protein>
<sequence>MTESITETSAPSAPSAASAASTPSEPAAPLTVTHTHGERVVVAVDGTEVFAYVYAPDPVAFEARKPYVHPLRTLAGRTVSGYRPNDHRWHKGLQMTASHVSEQNFWGGNSYIHGQGYLPIHERVGSMRHDGFTSFEATRDRLDFTESLTWVEHGGQEWARESRTVAVHSADAEAGAYAIDWSIRLTNIRDETLHFGSPTTAGREMAGYTGLQWRGPRDFTGARVLTPEGPSTDQETMGKPASAYPWIAVVGEHDDVDAHSTLAFAHAPENAGAHHASHWFVRSEPIPSVAFSWAFFEEFPLEPGETFAYRYRVVVADGAWDSARIERHLASLAW</sequence>
<keyword evidence="3" id="KW-1185">Reference proteome</keyword>
<evidence type="ECO:0000313" key="2">
    <source>
        <dbReference type="EMBL" id="MBR7678228.1"/>
    </source>
</evidence>
<dbReference type="EMBL" id="JAGSMN010001285">
    <property type="protein sequence ID" value="MBR7678228.1"/>
    <property type="molecule type" value="Genomic_DNA"/>
</dbReference>
<accession>A0A8T4J349</accession>
<dbReference type="Pfam" id="PF14100">
    <property type="entry name" value="DUF6807"/>
    <property type="match status" value="1"/>
</dbReference>
<dbReference type="AlphaFoldDB" id="A0A8T4J349"/>
<name>A0A8T4J349_9ACTN</name>
<dbReference type="InterPro" id="IPR029475">
    <property type="entry name" value="DUF6807"/>
</dbReference>
<reference evidence="2" key="1">
    <citation type="submission" date="2021-04" db="EMBL/GenBank/DDBJ databases">
        <title>Sequencing of actinobacteria type strains.</title>
        <authorList>
            <person name="Nguyen G.-S."/>
            <person name="Wentzel A."/>
        </authorList>
    </citation>
    <scope>NUCLEOTIDE SEQUENCE</scope>
    <source>
        <strain evidence="2">DSM 42095</strain>
    </source>
</reference>
<dbReference type="Proteomes" id="UP000675554">
    <property type="component" value="Unassembled WGS sequence"/>
</dbReference>
<gene>
    <name evidence="2" type="ORF">KDA82_35675</name>
</gene>